<protein>
    <submittedName>
        <fullName evidence="1">17801_t:CDS:1</fullName>
    </submittedName>
</protein>
<comment type="caution">
    <text evidence="1">The sequence shown here is derived from an EMBL/GenBank/DDBJ whole genome shotgun (WGS) entry which is preliminary data.</text>
</comment>
<dbReference type="AlphaFoldDB" id="A0A9N9P132"/>
<organism evidence="1 2">
    <name type="scientific">Acaulospora morrowiae</name>
    <dbReference type="NCBI Taxonomy" id="94023"/>
    <lineage>
        <taxon>Eukaryota</taxon>
        <taxon>Fungi</taxon>
        <taxon>Fungi incertae sedis</taxon>
        <taxon>Mucoromycota</taxon>
        <taxon>Glomeromycotina</taxon>
        <taxon>Glomeromycetes</taxon>
        <taxon>Diversisporales</taxon>
        <taxon>Acaulosporaceae</taxon>
        <taxon>Acaulospora</taxon>
    </lineage>
</organism>
<proteinExistence type="predicted"/>
<dbReference type="EMBL" id="CAJVPV010048628">
    <property type="protein sequence ID" value="CAG8774734.1"/>
    <property type="molecule type" value="Genomic_DNA"/>
</dbReference>
<evidence type="ECO:0000313" key="1">
    <source>
        <dbReference type="EMBL" id="CAG8774734.1"/>
    </source>
</evidence>
<gene>
    <name evidence="1" type="ORF">AMORRO_LOCUS16828</name>
</gene>
<keyword evidence="2" id="KW-1185">Reference proteome</keyword>
<accession>A0A9N9P132</accession>
<feature type="non-terminal residue" evidence="1">
    <location>
        <position position="1"/>
    </location>
</feature>
<name>A0A9N9P132_9GLOM</name>
<evidence type="ECO:0000313" key="2">
    <source>
        <dbReference type="Proteomes" id="UP000789342"/>
    </source>
</evidence>
<dbReference type="Proteomes" id="UP000789342">
    <property type="component" value="Unassembled WGS sequence"/>
</dbReference>
<sequence>FLEIADRITAYPVQGWVGAWLMSTRIWGLKPGPPATLNFTYFWRTI</sequence>
<reference evidence="1" key="1">
    <citation type="submission" date="2021-06" db="EMBL/GenBank/DDBJ databases">
        <authorList>
            <person name="Kallberg Y."/>
            <person name="Tangrot J."/>
            <person name="Rosling A."/>
        </authorList>
    </citation>
    <scope>NUCLEOTIDE SEQUENCE</scope>
    <source>
        <strain evidence="1">CL551</strain>
    </source>
</reference>